<keyword evidence="1" id="KW-1133">Transmembrane helix</keyword>
<proteinExistence type="predicted"/>
<dbReference type="RefSeq" id="WP_073238910.1">
    <property type="nucleotide sequence ID" value="NZ_FQUQ01000010.1"/>
</dbReference>
<dbReference type="Proteomes" id="UP000184287">
    <property type="component" value="Unassembled WGS sequence"/>
</dbReference>
<keyword evidence="1" id="KW-0812">Transmembrane</keyword>
<dbReference type="PANTHER" id="PTHR30273:SF2">
    <property type="entry name" value="PROTEIN FECR"/>
    <property type="match status" value="1"/>
</dbReference>
<dbReference type="PANTHER" id="PTHR30273">
    <property type="entry name" value="PERIPLASMIC SIGNAL SENSOR AND SIGMA FACTOR ACTIVATOR FECR-RELATED"/>
    <property type="match status" value="1"/>
</dbReference>
<sequence>MEKSIKQLFIDYIRNECTQQELDQVILLIRQGGHEQEWMEAMEEVESFFAAQDSPDPGIDEDRMFRQIELRTARKSFPWKWMAYAASVILLLGIGFLSVNSLRKTPEQVVLPANFSSVAADSVHKWLKLPDGSAVHLNDSSRLEFPDSFDGMAKREVRLIGEAYFEVKYDPLHPFIIHTGKIKTTVLGTAFNINAYRSGKSVMITVTHGKVKVEDDQKTLAILSPDQQLEWTAQQPNPVKLNVNSSVATEWKKTDLIMDDITLETAAEMISERFGLKVQFKDEQLKSVRFTAAFLKRNGIAQVLEVIGQTTGTRLSLVQNKVTIDRQQ</sequence>
<reference evidence="5" key="1">
    <citation type="submission" date="2016-11" db="EMBL/GenBank/DDBJ databases">
        <authorList>
            <person name="Varghese N."/>
            <person name="Submissions S."/>
        </authorList>
    </citation>
    <scope>NUCLEOTIDE SEQUENCE [LARGE SCALE GENOMIC DNA]</scope>
    <source>
        <strain evidence="5">DSM 16990</strain>
    </source>
</reference>
<protein>
    <submittedName>
        <fullName evidence="4">FecR family protein</fullName>
    </submittedName>
</protein>
<dbReference type="InterPro" id="IPR006860">
    <property type="entry name" value="FecR"/>
</dbReference>
<dbReference type="Gene3D" id="2.60.120.1440">
    <property type="match status" value="1"/>
</dbReference>
<dbReference type="GO" id="GO:0016989">
    <property type="term" value="F:sigma factor antagonist activity"/>
    <property type="evidence" value="ECO:0007669"/>
    <property type="project" value="TreeGrafter"/>
</dbReference>
<feature type="domain" description="FecR protein" evidence="2">
    <location>
        <begin position="127"/>
        <end position="212"/>
    </location>
</feature>
<evidence type="ECO:0000259" key="3">
    <source>
        <dbReference type="Pfam" id="PF16344"/>
    </source>
</evidence>
<feature type="domain" description="Protein FecR C-terminal" evidence="3">
    <location>
        <begin position="256"/>
        <end position="324"/>
    </location>
</feature>
<dbReference type="Gene3D" id="3.55.50.30">
    <property type="match status" value="1"/>
</dbReference>
<accession>A0A1M5PM07</accession>
<dbReference type="Pfam" id="PF04773">
    <property type="entry name" value="FecR"/>
    <property type="match status" value="1"/>
</dbReference>
<dbReference type="PIRSF" id="PIRSF018266">
    <property type="entry name" value="FecR"/>
    <property type="match status" value="1"/>
</dbReference>
<evidence type="ECO:0000256" key="1">
    <source>
        <dbReference type="SAM" id="Phobius"/>
    </source>
</evidence>
<dbReference type="EMBL" id="FQUQ01000010">
    <property type="protein sequence ID" value="SHH02760.1"/>
    <property type="molecule type" value="Genomic_DNA"/>
</dbReference>
<dbReference type="Pfam" id="PF16344">
    <property type="entry name" value="FecR_C"/>
    <property type="match status" value="1"/>
</dbReference>
<evidence type="ECO:0000313" key="4">
    <source>
        <dbReference type="EMBL" id="SHH02760.1"/>
    </source>
</evidence>
<organism evidence="4 5">
    <name type="scientific">Pedobacter caeni</name>
    <dbReference type="NCBI Taxonomy" id="288992"/>
    <lineage>
        <taxon>Bacteria</taxon>
        <taxon>Pseudomonadati</taxon>
        <taxon>Bacteroidota</taxon>
        <taxon>Sphingobacteriia</taxon>
        <taxon>Sphingobacteriales</taxon>
        <taxon>Sphingobacteriaceae</taxon>
        <taxon>Pedobacter</taxon>
    </lineage>
</organism>
<feature type="transmembrane region" description="Helical" evidence="1">
    <location>
        <begin position="81"/>
        <end position="99"/>
    </location>
</feature>
<evidence type="ECO:0000259" key="2">
    <source>
        <dbReference type="Pfam" id="PF04773"/>
    </source>
</evidence>
<dbReference type="OrthoDB" id="697544at2"/>
<gene>
    <name evidence="4" type="ORF">SAMN04488522_1107</name>
</gene>
<keyword evidence="1" id="KW-0472">Membrane</keyword>
<keyword evidence="5" id="KW-1185">Reference proteome</keyword>
<dbReference type="InterPro" id="IPR032508">
    <property type="entry name" value="FecR_C"/>
</dbReference>
<evidence type="ECO:0000313" key="5">
    <source>
        <dbReference type="Proteomes" id="UP000184287"/>
    </source>
</evidence>
<dbReference type="AlphaFoldDB" id="A0A1M5PM07"/>
<name>A0A1M5PM07_9SPHI</name>
<dbReference type="InterPro" id="IPR012373">
    <property type="entry name" value="Ferrdict_sens_TM"/>
</dbReference>
<dbReference type="STRING" id="288992.SAMN04488522_1107"/>